<evidence type="ECO:0000313" key="2">
    <source>
        <dbReference type="EMBL" id="CAF5227328.1"/>
    </source>
</evidence>
<accession>A0A8S3K766</accession>
<comment type="caution">
    <text evidence="2">The sequence shown here is derived from an EMBL/GenBank/DDBJ whole genome shotgun (WGS) entry which is preliminary data.</text>
</comment>
<feature type="non-terminal residue" evidence="2">
    <location>
        <position position="1"/>
    </location>
</feature>
<reference evidence="2" key="1">
    <citation type="submission" date="2021-02" db="EMBL/GenBank/DDBJ databases">
        <authorList>
            <person name="Nowell W R."/>
        </authorList>
    </citation>
    <scope>NUCLEOTIDE SEQUENCE</scope>
</reference>
<proteinExistence type="predicted"/>
<gene>
    <name evidence="2" type="ORF">GIL414_LOCUS87590</name>
</gene>
<evidence type="ECO:0000313" key="3">
    <source>
        <dbReference type="Proteomes" id="UP000681720"/>
    </source>
</evidence>
<dbReference type="AlphaFoldDB" id="A0A8S3K766"/>
<organism evidence="2 3">
    <name type="scientific">Rotaria magnacalcarata</name>
    <dbReference type="NCBI Taxonomy" id="392030"/>
    <lineage>
        <taxon>Eukaryota</taxon>
        <taxon>Metazoa</taxon>
        <taxon>Spiralia</taxon>
        <taxon>Gnathifera</taxon>
        <taxon>Rotifera</taxon>
        <taxon>Eurotatoria</taxon>
        <taxon>Bdelloidea</taxon>
        <taxon>Philodinida</taxon>
        <taxon>Philodinidae</taxon>
        <taxon>Rotaria</taxon>
    </lineage>
</organism>
<sequence length="73" mass="8677">DDNNNLRARIRRLEEDNARKHKEINNFYETNKDTDLRRTSDGSTRSTANVVMNLKQRLFKLDLQLKQKDATIE</sequence>
<evidence type="ECO:0000256" key="1">
    <source>
        <dbReference type="SAM" id="Coils"/>
    </source>
</evidence>
<feature type="coiled-coil region" evidence="1">
    <location>
        <begin position="3"/>
        <end position="30"/>
    </location>
</feature>
<dbReference type="Proteomes" id="UP000681720">
    <property type="component" value="Unassembled WGS sequence"/>
</dbReference>
<dbReference type="EMBL" id="CAJOBJ010380728">
    <property type="protein sequence ID" value="CAF5227328.1"/>
    <property type="molecule type" value="Genomic_DNA"/>
</dbReference>
<keyword evidence="1" id="KW-0175">Coiled coil</keyword>
<protein>
    <submittedName>
        <fullName evidence="2">Uncharacterized protein</fullName>
    </submittedName>
</protein>
<name>A0A8S3K766_9BILA</name>